<proteinExistence type="predicted"/>
<evidence type="ECO:0000313" key="1">
    <source>
        <dbReference type="EMBL" id="MFC4726541.1"/>
    </source>
</evidence>
<dbReference type="EMBL" id="JBHSGQ010000024">
    <property type="protein sequence ID" value="MFC4726541.1"/>
    <property type="molecule type" value="Genomic_DNA"/>
</dbReference>
<reference evidence="2" key="1">
    <citation type="journal article" date="2019" name="Int. J. Syst. Evol. Microbiol.">
        <title>The Global Catalogue of Microorganisms (GCM) 10K type strain sequencing project: providing services to taxonomists for standard genome sequencing and annotation.</title>
        <authorList>
            <consortium name="The Broad Institute Genomics Platform"/>
            <consortium name="The Broad Institute Genome Sequencing Center for Infectious Disease"/>
            <person name="Wu L."/>
            <person name="Ma J."/>
        </authorList>
    </citation>
    <scope>NUCLEOTIDE SEQUENCE [LARGE SCALE GENOMIC DNA]</scope>
    <source>
        <strain evidence="2">CCUG 62981</strain>
    </source>
</reference>
<sequence>MMNAIWALSPFTAANGATRVIPGSHKWDKDRLPDPDDVRRAEMDPGDVLIFLGSTLHGGGANTSGENRTGAVISYNLGWLRQTENFYLSIPWEVAAQMPEKLQRLLGYQSTYPMSAGWKGATRSNG</sequence>
<dbReference type="Pfam" id="PF05721">
    <property type="entry name" value="PhyH"/>
    <property type="match status" value="1"/>
</dbReference>
<evidence type="ECO:0000313" key="2">
    <source>
        <dbReference type="Proteomes" id="UP001596024"/>
    </source>
</evidence>
<protein>
    <submittedName>
        <fullName evidence="1">Phytanoyl-CoA dioxygenase family protein</fullName>
    </submittedName>
</protein>
<organism evidence="1 2">
    <name type="scientific">Glycocaulis abyssi</name>
    <dbReference type="NCBI Taxonomy" id="1433403"/>
    <lineage>
        <taxon>Bacteria</taxon>
        <taxon>Pseudomonadati</taxon>
        <taxon>Pseudomonadota</taxon>
        <taxon>Alphaproteobacteria</taxon>
        <taxon>Maricaulales</taxon>
        <taxon>Maricaulaceae</taxon>
        <taxon>Glycocaulis</taxon>
    </lineage>
</organism>
<keyword evidence="1" id="KW-0560">Oxidoreductase</keyword>
<comment type="caution">
    <text evidence="1">The sequence shown here is derived from an EMBL/GenBank/DDBJ whole genome shotgun (WGS) entry which is preliminary data.</text>
</comment>
<accession>A0ABV9NDY2</accession>
<dbReference type="Gene3D" id="2.60.120.620">
    <property type="entry name" value="q2cbj1_9rhob like domain"/>
    <property type="match status" value="1"/>
</dbReference>
<dbReference type="Proteomes" id="UP001596024">
    <property type="component" value="Unassembled WGS sequence"/>
</dbReference>
<dbReference type="RefSeq" id="WP_371393167.1">
    <property type="nucleotide sequence ID" value="NZ_CP163421.1"/>
</dbReference>
<name>A0ABV9NDY2_9PROT</name>
<gene>
    <name evidence="1" type="ORF">ACFPB0_14715</name>
</gene>
<dbReference type="GO" id="GO:0051213">
    <property type="term" value="F:dioxygenase activity"/>
    <property type="evidence" value="ECO:0007669"/>
    <property type="project" value="UniProtKB-KW"/>
</dbReference>
<keyword evidence="1" id="KW-0223">Dioxygenase</keyword>
<dbReference type="InterPro" id="IPR008775">
    <property type="entry name" value="Phytyl_CoA_dOase-like"/>
</dbReference>
<keyword evidence="2" id="KW-1185">Reference proteome</keyword>
<dbReference type="SUPFAM" id="SSF51197">
    <property type="entry name" value="Clavaminate synthase-like"/>
    <property type="match status" value="1"/>
</dbReference>